<sequence length="156" mass="17880">MKDEKSYAYSISVGSKFVLNQEIQIEPQLGRTFMQYGKIKNERDIDIYYPHCSITVNSIKEQAQIIAPTTFEVIKIVDDEEYAQGRLLFASTDLKLVSDGPLITGLVSYYYLKSTDEPNVRALECIQWDSLYENNYLSISEVRQALGDVFTLQLDN</sequence>
<dbReference type="EMBL" id="UOFH01000225">
    <property type="protein sequence ID" value="VAW62722.1"/>
    <property type="molecule type" value="Genomic_DNA"/>
</dbReference>
<dbReference type="AlphaFoldDB" id="A0A3B0XH31"/>
<reference evidence="1" key="1">
    <citation type="submission" date="2018-06" db="EMBL/GenBank/DDBJ databases">
        <authorList>
            <person name="Zhirakovskaya E."/>
        </authorList>
    </citation>
    <scope>NUCLEOTIDE SEQUENCE</scope>
</reference>
<organism evidence="1">
    <name type="scientific">hydrothermal vent metagenome</name>
    <dbReference type="NCBI Taxonomy" id="652676"/>
    <lineage>
        <taxon>unclassified sequences</taxon>
        <taxon>metagenomes</taxon>
        <taxon>ecological metagenomes</taxon>
    </lineage>
</organism>
<gene>
    <name evidence="1" type="ORF">MNBD_GAMMA08-1836</name>
</gene>
<protein>
    <submittedName>
        <fullName evidence="1">Uncharacterized protein</fullName>
    </submittedName>
</protein>
<accession>A0A3B0XH31</accession>
<name>A0A3B0XH31_9ZZZZ</name>
<evidence type="ECO:0000313" key="1">
    <source>
        <dbReference type="EMBL" id="VAW62722.1"/>
    </source>
</evidence>
<proteinExistence type="predicted"/>